<accession>A0A9N9XMF0</accession>
<dbReference type="AlphaFoldDB" id="A0A9N9XMF0"/>
<dbReference type="OrthoDB" id="8188991at2759"/>
<name>A0A9N9XMF0_PHYSR</name>
<evidence type="ECO:0000313" key="2">
    <source>
        <dbReference type="EMBL" id="CAG9854686.1"/>
    </source>
</evidence>
<organism evidence="2 3">
    <name type="scientific">Phyllotreta striolata</name>
    <name type="common">Striped flea beetle</name>
    <name type="synonym">Crioceris striolata</name>
    <dbReference type="NCBI Taxonomy" id="444603"/>
    <lineage>
        <taxon>Eukaryota</taxon>
        <taxon>Metazoa</taxon>
        <taxon>Ecdysozoa</taxon>
        <taxon>Arthropoda</taxon>
        <taxon>Hexapoda</taxon>
        <taxon>Insecta</taxon>
        <taxon>Pterygota</taxon>
        <taxon>Neoptera</taxon>
        <taxon>Endopterygota</taxon>
        <taxon>Coleoptera</taxon>
        <taxon>Polyphaga</taxon>
        <taxon>Cucujiformia</taxon>
        <taxon>Chrysomeloidea</taxon>
        <taxon>Chrysomelidae</taxon>
        <taxon>Galerucinae</taxon>
        <taxon>Alticini</taxon>
        <taxon>Phyllotreta</taxon>
    </lineage>
</organism>
<keyword evidence="3" id="KW-1185">Reference proteome</keyword>
<feature type="region of interest" description="Disordered" evidence="1">
    <location>
        <begin position="199"/>
        <end position="247"/>
    </location>
</feature>
<proteinExistence type="predicted"/>
<sequence length="247" mass="28253">MSENKPDTVPGMGFKDKDKALETLRILEGRDADYQRLSVKGLVGRAKRTLTLTKDKEKLQNINDAIKVFEDFLRDYEINNLSKENRAYLPVASIEALLPLKAKHELSDELQEAFFKAYKKTAKGDYKSLRTVSSAEGKPTWDIVRNAELKKLLKAMEESRPDLWEDDLPTKEHLELILWAYSPDASKIKKNADVYAKKLGSKAAEEEEDEEEEEEVEEKKTDKSSKRKSDGEKGAEESPEKKRKSNN</sequence>
<protein>
    <submittedName>
        <fullName evidence="2">Uncharacterized protein</fullName>
    </submittedName>
</protein>
<evidence type="ECO:0000256" key="1">
    <source>
        <dbReference type="SAM" id="MobiDB-lite"/>
    </source>
</evidence>
<gene>
    <name evidence="2" type="ORF">PHYEVI_LOCUS1146</name>
</gene>
<dbReference type="Proteomes" id="UP001153712">
    <property type="component" value="Chromosome 1"/>
</dbReference>
<dbReference type="Gene3D" id="1.20.120.1250">
    <property type="entry name" value="Sulfhydryl oxidase R596, ORFan domain"/>
    <property type="match status" value="1"/>
</dbReference>
<reference evidence="2" key="1">
    <citation type="submission" date="2022-01" db="EMBL/GenBank/DDBJ databases">
        <authorList>
            <person name="King R."/>
        </authorList>
    </citation>
    <scope>NUCLEOTIDE SEQUENCE</scope>
</reference>
<dbReference type="EMBL" id="OU900094">
    <property type="protein sequence ID" value="CAG9854686.1"/>
    <property type="molecule type" value="Genomic_DNA"/>
</dbReference>
<feature type="compositionally biased region" description="Basic and acidic residues" evidence="1">
    <location>
        <begin position="217"/>
        <end position="240"/>
    </location>
</feature>
<feature type="compositionally biased region" description="Acidic residues" evidence="1">
    <location>
        <begin position="205"/>
        <end position="216"/>
    </location>
</feature>
<evidence type="ECO:0000313" key="3">
    <source>
        <dbReference type="Proteomes" id="UP001153712"/>
    </source>
</evidence>